<organism evidence="1 2">
    <name type="scientific">Anabaena sphaerica FACHB-251</name>
    <dbReference type="NCBI Taxonomy" id="2692883"/>
    <lineage>
        <taxon>Bacteria</taxon>
        <taxon>Bacillati</taxon>
        <taxon>Cyanobacteriota</taxon>
        <taxon>Cyanophyceae</taxon>
        <taxon>Nostocales</taxon>
        <taxon>Nostocaceae</taxon>
        <taxon>Anabaena</taxon>
    </lineage>
</organism>
<reference evidence="2" key="1">
    <citation type="journal article" date="2020" name="ISME J.">
        <title>Comparative genomics reveals insights into cyanobacterial evolution and habitat adaptation.</title>
        <authorList>
            <person name="Chen M.Y."/>
            <person name="Teng W.K."/>
            <person name="Zhao L."/>
            <person name="Hu C.X."/>
            <person name="Zhou Y.K."/>
            <person name="Han B.P."/>
            <person name="Song L.R."/>
            <person name="Shu W.S."/>
        </authorList>
    </citation>
    <scope>NUCLEOTIDE SEQUENCE [LARGE SCALE GENOMIC DNA]</scope>
    <source>
        <strain evidence="2">FACHB-251</strain>
    </source>
</reference>
<dbReference type="RefSeq" id="WP_190564461.1">
    <property type="nucleotide sequence ID" value="NZ_JACJQU010000021.1"/>
</dbReference>
<protein>
    <recommendedName>
        <fullName evidence="3">DUF4351 domain-containing protein</fullName>
    </recommendedName>
</protein>
<accession>A0A926WLJ2</accession>
<dbReference type="EMBL" id="JACJQU010000021">
    <property type="protein sequence ID" value="MBD2296342.1"/>
    <property type="molecule type" value="Genomic_DNA"/>
</dbReference>
<name>A0A926WLJ2_9NOST</name>
<keyword evidence="2" id="KW-1185">Reference proteome</keyword>
<evidence type="ECO:0000313" key="2">
    <source>
        <dbReference type="Proteomes" id="UP000662185"/>
    </source>
</evidence>
<evidence type="ECO:0008006" key="3">
    <source>
        <dbReference type="Google" id="ProtNLM"/>
    </source>
</evidence>
<sequence length="95" mass="11077">MMALSEELQSSFEQRLANYQEGRKMPLLSNIERRAVERTQKQTRKQDIIKLLQVRFGNIPENLEYSINQIDDTSLLEQLFVSAISVNSLEDFSQL</sequence>
<dbReference type="AlphaFoldDB" id="A0A926WLJ2"/>
<comment type="caution">
    <text evidence="1">The sequence shown here is derived from an EMBL/GenBank/DDBJ whole genome shotgun (WGS) entry which is preliminary data.</text>
</comment>
<gene>
    <name evidence="1" type="ORF">H6G06_23375</name>
</gene>
<proteinExistence type="predicted"/>
<dbReference type="Proteomes" id="UP000662185">
    <property type="component" value="Unassembled WGS sequence"/>
</dbReference>
<evidence type="ECO:0000313" key="1">
    <source>
        <dbReference type="EMBL" id="MBD2296342.1"/>
    </source>
</evidence>